<evidence type="ECO:0000256" key="3">
    <source>
        <dbReference type="ARBA" id="ARBA00022643"/>
    </source>
</evidence>
<proteinExistence type="predicted"/>
<dbReference type="STRING" id="1579316.RC74_07825"/>
<dbReference type="GO" id="GO:0009055">
    <property type="term" value="F:electron transfer activity"/>
    <property type="evidence" value="ECO:0007669"/>
    <property type="project" value="InterPro"/>
</dbReference>
<dbReference type="InterPro" id="IPR008254">
    <property type="entry name" value="Flavodoxin/NO_synth"/>
</dbReference>
<dbReference type="PANTHER" id="PTHR38030:SF2">
    <property type="entry name" value="PROTOPORPHYRINOGEN IX DEHYDROGENASE [QUINONE]"/>
    <property type="match status" value="1"/>
</dbReference>
<sequence>MSVLILFASLEGQTRKIARFVEAEVRNAGYEATLVDASDKMAEVTFAGFDTVILAAPVHERRHPPNFELLLTASQDSLAARRTFMISVSLGAAFPELIEEAQEYLIEMKLRTGLEPNAELLVAGAVHPSSYGYYETQILRHAILRHQAIDPRKEDREFTDWDALSKAITEFVSTAT</sequence>
<dbReference type="PROSITE" id="PS00201">
    <property type="entry name" value="FLAVODOXIN"/>
    <property type="match status" value="1"/>
</dbReference>
<keyword evidence="3" id="KW-0288">FMN</keyword>
<keyword evidence="2" id="KW-0285">Flavoprotein</keyword>
<dbReference type="GO" id="GO:0070819">
    <property type="term" value="F:menaquinone-dependent protoporphyrinogen oxidase activity"/>
    <property type="evidence" value="ECO:0007669"/>
    <property type="project" value="TreeGrafter"/>
</dbReference>
<dbReference type="AlphaFoldDB" id="A0A126V0G0"/>
<evidence type="ECO:0000313" key="5">
    <source>
        <dbReference type="EMBL" id="AML51179.1"/>
    </source>
</evidence>
<accession>A0A126V0G0</accession>
<evidence type="ECO:0000256" key="2">
    <source>
        <dbReference type="ARBA" id="ARBA00022630"/>
    </source>
</evidence>
<dbReference type="Proteomes" id="UP000070371">
    <property type="component" value="Chromosome"/>
</dbReference>
<dbReference type="RefSeq" id="WP_039001749.1">
    <property type="nucleotide sequence ID" value="NZ_CP014327.1"/>
</dbReference>
<dbReference type="PANTHER" id="PTHR38030">
    <property type="entry name" value="PROTOPORPHYRINOGEN IX DEHYDROGENASE [MENAQUINONE]"/>
    <property type="match status" value="1"/>
</dbReference>
<dbReference type="KEGG" id="hat:RC74_07825"/>
<dbReference type="InterPro" id="IPR029039">
    <property type="entry name" value="Flavoprotein-like_sf"/>
</dbReference>
<dbReference type="GO" id="GO:0006783">
    <property type="term" value="P:heme biosynthetic process"/>
    <property type="evidence" value="ECO:0007669"/>
    <property type="project" value="TreeGrafter"/>
</dbReference>
<comment type="cofactor">
    <cofactor evidence="1">
        <name>FMN</name>
        <dbReference type="ChEBI" id="CHEBI:58210"/>
    </cofactor>
</comment>
<feature type="domain" description="Flavodoxin-like" evidence="4">
    <location>
        <begin position="3"/>
        <end position="144"/>
    </location>
</feature>
<dbReference type="InterPro" id="IPR001226">
    <property type="entry name" value="Flavodoxin_CS"/>
</dbReference>
<evidence type="ECO:0000313" key="6">
    <source>
        <dbReference type="Proteomes" id="UP000070371"/>
    </source>
</evidence>
<name>A0A126V0G0_9RHOB</name>
<protein>
    <submittedName>
        <fullName evidence="5">Protoporphyrinogen oxidase</fullName>
    </submittedName>
</protein>
<reference evidence="5 6" key="1">
    <citation type="submission" date="2016-02" db="EMBL/GenBank/DDBJ databases">
        <title>Complete genome sequence of Halocynthiibacter arcticus PAMC 20958t from arctic marine sediment.</title>
        <authorList>
            <person name="Lee Y.M."/>
            <person name="Baek K."/>
            <person name="Lee H.K."/>
            <person name="Shin S.C."/>
        </authorList>
    </citation>
    <scope>NUCLEOTIDE SEQUENCE [LARGE SCALE GENOMIC DNA]</scope>
    <source>
        <strain evidence="5">PAMC 20958</strain>
    </source>
</reference>
<dbReference type="PROSITE" id="PS50902">
    <property type="entry name" value="FLAVODOXIN_LIKE"/>
    <property type="match status" value="1"/>
</dbReference>
<dbReference type="OrthoDB" id="9795729at2"/>
<keyword evidence="6" id="KW-1185">Reference proteome</keyword>
<dbReference type="SUPFAM" id="SSF52218">
    <property type="entry name" value="Flavoproteins"/>
    <property type="match status" value="1"/>
</dbReference>
<dbReference type="InterPro" id="IPR026816">
    <property type="entry name" value="Flavodoxin_dom"/>
</dbReference>
<evidence type="ECO:0000256" key="1">
    <source>
        <dbReference type="ARBA" id="ARBA00001917"/>
    </source>
</evidence>
<dbReference type="InterPro" id="IPR052200">
    <property type="entry name" value="Protoporphyrinogen_IX_DH"/>
</dbReference>
<evidence type="ECO:0000259" key="4">
    <source>
        <dbReference type="PROSITE" id="PS50902"/>
    </source>
</evidence>
<dbReference type="Pfam" id="PF12724">
    <property type="entry name" value="Flavodoxin_5"/>
    <property type="match status" value="1"/>
</dbReference>
<dbReference type="GO" id="GO:0010181">
    <property type="term" value="F:FMN binding"/>
    <property type="evidence" value="ECO:0007669"/>
    <property type="project" value="InterPro"/>
</dbReference>
<gene>
    <name evidence="5" type="ORF">RC74_07825</name>
</gene>
<dbReference type="EMBL" id="CP014327">
    <property type="protein sequence ID" value="AML51179.1"/>
    <property type="molecule type" value="Genomic_DNA"/>
</dbReference>
<organism evidence="5 6">
    <name type="scientific">Falsihalocynthiibacter arcticus</name>
    <dbReference type="NCBI Taxonomy" id="1579316"/>
    <lineage>
        <taxon>Bacteria</taxon>
        <taxon>Pseudomonadati</taxon>
        <taxon>Pseudomonadota</taxon>
        <taxon>Alphaproteobacteria</taxon>
        <taxon>Rhodobacterales</taxon>
        <taxon>Roseobacteraceae</taxon>
        <taxon>Falsihalocynthiibacter</taxon>
    </lineage>
</organism>
<dbReference type="Gene3D" id="3.40.50.360">
    <property type="match status" value="1"/>
</dbReference>